<name>A0A5B7H6U0_PORTR</name>
<keyword evidence="2" id="KW-1185">Reference proteome</keyword>
<proteinExistence type="predicted"/>
<dbReference type="AlphaFoldDB" id="A0A5B7H6U0"/>
<sequence length="122" mass="13298">MQLKSNILINNELVMSSRRVMLEVPFWSPAEIKTKSHPPPSFARFQENFSGPIQKENFASAKHATTHCPLQTHLPTSPCRTAGVGDLAVHHDGGGGGGRDIPFPWGARVTCVTPLIIISATW</sequence>
<protein>
    <submittedName>
        <fullName evidence="1">Uncharacterized protein</fullName>
    </submittedName>
</protein>
<dbReference type="EMBL" id="VSRR010022256">
    <property type="protein sequence ID" value="MPC64564.1"/>
    <property type="molecule type" value="Genomic_DNA"/>
</dbReference>
<comment type="caution">
    <text evidence="1">The sequence shown here is derived from an EMBL/GenBank/DDBJ whole genome shotgun (WGS) entry which is preliminary data.</text>
</comment>
<evidence type="ECO:0000313" key="1">
    <source>
        <dbReference type="EMBL" id="MPC64564.1"/>
    </source>
</evidence>
<accession>A0A5B7H6U0</accession>
<gene>
    <name evidence="1" type="ORF">E2C01_058682</name>
</gene>
<dbReference type="Proteomes" id="UP000324222">
    <property type="component" value="Unassembled WGS sequence"/>
</dbReference>
<organism evidence="1 2">
    <name type="scientific">Portunus trituberculatus</name>
    <name type="common">Swimming crab</name>
    <name type="synonym">Neptunus trituberculatus</name>
    <dbReference type="NCBI Taxonomy" id="210409"/>
    <lineage>
        <taxon>Eukaryota</taxon>
        <taxon>Metazoa</taxon>
        <taxon>Ecdysozoa</taxon>
        <taxon>Arthropoda</taxon>
        <taxon>Crustacea</taxon>
        <taxon>Multicrustacea</taxon>
        <taxon>Malacostraca</taxon>
        <taxon>Eumalacostraca</taxon>
        <taxon>Eucarida</taxon>
        <taxon>Decapoda</taxon>
        <taxon>Pleocyemata</taxon>
        <taxon>Brachyura</taxon>
        <taxon>Eubrachyura</taxon>
        <taxon>Portunoidea</taxon>
        <taxon>Portunidae</taxon>
        <taxon>Portuninae</taxon>
        <taxon>Portunus</taxon>
    </lineage>
</organism>
<reference evidence="1 2" key="1">
    <citation type="submission" date="2019-05" db="EMBL/GenBank/DDBJ databases">
        <title>Another draft genome of Portunus trituberculatus and its Hox gene families provides insights of decapod evolution.</title>
        <authorList>
            <person name="Jeong J.-H."/>
            <person name="Song I."/>
            <person name="Kim S."/>
            <person name="Choi T."/>
            <person name="Kim D."/>
            <person name="Ryu S."/>
            <person name="Kim W."/>
        </authorList>
    </citation>
    <scope>NUCLEOTIDE SEQUENCE [LARGE SCALE GENOMIC DNA]</scope>
    <source>
        <tissue evidence="1">Muscle</tissue>
    </source>
</reference>
<evidence type="ECO:0000313" key="2">
    <source>
        <dbReference type="Proteomes" id="UP000324222"/>
    </source>
</evidence>